<proteinExistence type="predicted"/>
<keyword evidence="2" id="KW-1185">Reference proteome</keyword>
<dbReference type="Proteomes" id="UP000177515">
    <property type="component" value="Chromosome 1"/>
</dbReference>
<dbReference type="EMBL" id="CP017754">
    <property type="protein sequence ID" value="AOZ05362.1"/>
    <property type="molecule type" value="Genomic_DNA"/>
</dbReference>
<protein>
    <recommendedName>
        <fullName evidence="3">Transcriptional regulator</fullName>
    </recommendedName>
</protein>
<organism evidence="1 2">
    <name type="scientific">Cupriavidus malaysiensis</name>
    <dbReference type="NCBI Taxonomy" id="367825"/>
    <lineage>
        <taxon>Bacteria</taxon>
        <taxon>Pseudomonadati</taxon>
        <taxon>Pseudomonadota</taxon>
        <taxon>Betaproteobacteria</taxon>
        <taxon>Burkholderiales</taxon>
        <taxon>Burkholderiaceae</taxon>
        <taxon>Cupriavidus</taxon>
    </lineage>
</organism>
<evidence type="ECO:0000313" key="1">
    <source>
        <dbReference type="EMBL" id="AOZ05362.1"/>
    </source>
</evidence>
<name>A0A1D9HZS3_9BURK</name>
<evidence type="ECO:0000313" key="2">
    <source>
        <dbReference type="Proteomes" id="UP000177515"/>
    </source>
</evidence>
<reference evidence="1 2" key="1">
    <citation type="submission" date="2016-10" db="EMBL/GenBank/DDBJ databases">
        <title>Complete genome sequences of three Cupriavidus strains isolated from various Malaysian environments.</title>
        <authorList>
            <person name="Abdullah A.A.-A."/>
            <person name="Shafie N.A.H."/>
            <person name="Lau N.S."/>
        </authorList>
    </citation>
    <scope>NUCLEOTIDE SEQUENCE [LARGE SCALE GENOMIC DNA]</scope>
    <source>
        <strain evidence="1 2">USMAA1020</strain>
    </source>
</reference>
<gene>
    <name evidence="1" type="ORF">BKK80_05725</name>
</gene>
<evidence type="ECO:0008006" key="3">
    <source>
        <dbReference type="Google" id="ProtNLM"/>
    </source>
</evidence>
<dbReference type="RefSeq" id="WP_071011459.1">
    <property type="nucleotide sequence ID" value="NZ_CP017754.1"/>
</dbReference>
<sequence>MSRWQTHYRIARVMAAARASTLPPGRSPIDAQEYFARHLYAPHGWDFKLNLYPLPDRPDAAQPWTRTFGEQPELRSKAAYVRLCREGGRFRFLGALRRKYQPRVLLCLGERYQRDYLRAFGFWGILPQEAILQPADRPWRLQVYQHEGTALVLTPSFGGANGLSSDVLLDALGTMLSQWMRAEDFPACRGVTLDAAAASGTTALDRLVVRTASHGHSAARALPLAVA</sequence>
<accession>A0A1D9HZS3</accession>